<keyword evidence="7" id="KW-1185">Reference proteome</keyword>
<evidence type="ECO:0000313" key="7">
    <source>
        <dbReference type="Proteomes" id="UP001597347"/>
    </source>
</evidence>
<dbReference type="PRINTS" id="PR00455">
    <property type="entry name" value="HTHTETR"/>
</dbReference>
<dbReference type="PANTHER" id="PTHR47506:SF1">
    <property type="entry name" value="HTH-TYPE TRANSCRIPTIONAL REGULATOR YJDC"/>
    <property type="match status" value="1"/>
</dbReference>
<keyword evidence="2 4" id="KW-0238">DNA-binding</keyword>
<evidence type="ECO:0000256" key="3">
    <source>
        <dbReference type="ARBA" id="ARBA00023163"/>
    </source>
</evidence>
<dbReference type="SUPFAM" id="SSF48498">
    <property type="entry name" value="Tetracyclin repressor-like, C-terminal domain"/>
    <property type="match status" value="1"/>
</dbReference>
<gene>
    <name evidence="6" type="ORF">ACFSBI_14715</name>
</gene>
<dbReference type="SUPFAM" id="SSF46689">
    <property type="entry name" value="Homeodomain-like"/>
    <property type="match status" value="1"/>
</dbReference>
<dbReference type="PROSITE" id="PS50977">
    <property type="entry name" value="HTH_TETR_2"/>
    <property type="match status" value="1"/>
</dbReference>
<accession>A0ABW4LHJ6</accession>
<dbReference type="Proteomes" id="UP001597347">
    <property type="component" value="Unassembled WGS sequence"/>
</dbReference>
<dbReference type="InterPro" id="IPR001647">
    <property type="entry name" value="HTH_TetR"/>
</dbReference>
<proteinExistence type="predicted"/>
<sequence length="210" mass="22994">MRTTTEQHLAPPRRLTAKGEATRSRIVEAAAGLVLLHGITRTGIEDVQREAGVSASQLYHYFGDKQTLMRAVLARQTAEVLAAQRPELDALDDFDALSRWRDRLVALQRARHCAGGCPIGSIATEVAEDDPDARADVVDSFEQWEAPIRSGLAAMRDTGLLRDDTDTDRLALALLAAVQGGLLLTQTRRTTVPLETALDAVIELIRSYRP</sequence>
<feature type="domain" description="HTH tetR-type" evidence="5">
    <location>
        <begin position="20"/>
        <end position="80"/>
    </location>
</feature>
<dbReference type="InterPro" id="IPR054156">
    <property type="entry name" value="YxaF_TetR_C"/>
</dbReference>
<evidence type="ECO:0000256" key="2">
    <source>
        <dbReference type="ARBA" id="ARBA00023125"/>
    </source>
</evidence>
<dbReference type="InterPro" id="IPR036271">
    <property type="entry name" value="Tet_transcr_reg_TetR-rel_C_sf"/>
</dbReference>
<dbReference type="RefSeq" id="WP_377936233.1">
    <property type="nucleotide sequence ID" value="NZ_JBHUEA010000028.1"/>
</dbReference>
<dbReference type="Pfam" id="PF00440">
    <property type="entry name" value="TetR_N"/>
    <property type="match status" value="1"/>
</dbReference>
<dbReference type="Pfam" id="PF21993">
    <property type="entry name" value="TetR_C_13_2"/>
    <property type="match status" value="1"/>
</dbReference>
<keyword evidence="1" id="KW-0805">Transcription regulation</keyword>
<keyword evidence="3" id="KW-0804">Transcription</keyword>
<evidence type="ECO:0000256" key="1">
    <source>
        <dbReference type="ARBA" id="ARBA00023015"/>
    </source>
</evidence>
<feature type="DNA-binding region" description="H-T-H motif" evidence="4">
    <location>
        <begin position="43"/>
        <end position="62"/>
    </location>
</feature>
<evidence type="ECO:0000256" key="4">
    <source>
        <dbReference type="PROSITE-ProRule" id="PRU00335"/>
    </source>
</evidence>
<organism evidence="6 7">
    <name type="scientific">Amnibacterium endophyticum</name>
    <dbReference type="NCBI Taxonomy" id="2109337"/>
    <lineage>
        <taxon>Bacteria</taxon>
        <taxon>Bacillati</taxon>
        <taxon>Actinomycetota</taxon>
        <taxon>Actinomycetes</taxon>
        <taxon>Micrococcales</taxon>
        <taxon>Microbacteriaceae</taxon>
        <taxon>Amnibacterium</taxon>
    </lineage>
</organism>
<name>A0ABW4LHJ6_9MICO</name>
<evidence type="ECO:0000259" key="5">
    <source>
        <dbReference type="PROSITE" id="PS50977"/>
    </source>
</evidence>
<dbReference type="Gene3D" id="1.10.357.10">
    <property type="entry name" value="Tetracycline Repressor, domain 2"/>
    <property type="match status" value="1"/>
</dbReference>
<dbReference type="EMBL" id="JBHUEA010000028">
    <property type="protein sequence ID" value="MFD1722806.1"/>
    <property type="molecule type" value="Genomic_DNA"/>
</dbReference>
<dbReference type="PANTHER" id="PTHR47506">
    <property type="entry name" value="TRANSCRIPTIONAL REGULATORY PROTEIN"/>
    <property type="match status" value="1"/>
</dbReference>
<evidence type="ECO:0000313" key="6">
    <source>
        <dbReference type="EMBL" id="MFD1722806.1"/>
    </source>
</evidence>
<comment type="caution">
    <text evidence="6">The sequence shown here is derived from an EMBL/GenBank/DDBJ whole genome shotgun (WGS) entry which is preliminary data.</text>
</comment>
<reference evidence="7" key="1">
    <citation type="journal article" date="2019" name="Int. J. Syst. Evol. Microbiol.">
        <title>The Global Catalogue of Microorganisms (GCM) 10K type strain sequencing project: providing services to taxonomists for standard genome sequencing and annotation.</title>
        <authorList>
            <consortium name="The Broad Institute Genomics Platform"/>
            <consortium name="The Broad Institute Genome Sequencing Center for Infectious Disease"/>
            <person name="Wu L."/>
            <person name="Ma J."/>
        </authorList>
    </citation>
    <scope>NUCLEOTIDE SEQUENCE [LARGE SCALE GENOMIC DNA]</scope>
    <source>
        <strain evidence="7">CGMCC 1.12471</strain>
    </source>
</reference>
<protein>
    <submittedName>
        <fullName evidence="6">TetR/AcrR family transcriptional regulator</fullName>
    </submittedName>
</protein>
<dbReference type="InterPro" id="IPR009057">
    <property type="entry name" value="Homeodomain-like_sf"/>
</dbReference>